<gene>
    <name evidence="1" type="ORF">BOTNAR_0039g00230</name>
</gene>
<proteinExistence type="predicted"/>
<comment type="caution">
    <text evidence="1">The sequence shown here is derived from an EMBL/GenBank/DDBJ whole genome shotgun (WGS) entry which is preliminary data.</text>
</comment>
<dbReference type="EMBL" id="PQXJ01000039">
    <property type="protein sequence ID" value="TGO67586.1"/>
    <property type="molecule type" value="Genomic_DNA"/>
</dbReference>
<dbReference type="AlphaFoldDB" id="A0A4Z1J1W9"/>
<keyword evidence="2" id="KW-1185">Reference proteome</keyword>
<name>A0A4Z1J1W9_9HELO</name>
<evidence type="ECO:0000313" key="2">
    <source>
        <dbReference type="Proteomes" id="UP000297452"/>
    </source>
</evidence>
<evidence type="ECO:0000313" key="1">
    <source>
        <dbReference type="EMBL" id="TGO67586.1"/>
    </source>
</evidence>
<organism evidence="1 2">
    <name type="scientific">Botryotinia narcissicola</name>
    <dbReference type="NCBI Taxonomy" id="278944"/>
    <lineage>
        <taxon>Eukaryota</taxon>
        <taxon>Fungi</taxon>
        <taxon>Dikarya</taxon>
        <taxon>Ascomycota</taxon>
        <taxon>Pezizomycotina</taxon>
        <taxon>Leotiomycetes</taxon>
        <taxon>Helotiales</taxon>
        <taxon>Sclerotiniaceae</taxon>
        <taxon>Botryotinia</taxon>
    </lineage>
</organism>
<sequence>MSLRVLGLRREIIYGSLSRIPDKITWEDHAKSKRNWQALAATKPGLKILNFCWKRKDTVGVTKMPNVGTTRERLGNEKTGWPFIDVAIFYAQTY</sequence>
<dbReference type="Proteomes" id="UP000297452">
    <property type="component" value="Unassembled WGS sequence"/>
</dbReference>
<accession>A0A4Z1J1W9</accession>
<reference evidence="1 2" key="1">
    <citation type="submission" date="2017-12" db="EMBL/GenBank/DDBJ databases">
        <title>Comparative genomics of Botrytis spp.</title>
        <authorList>
            <person name="Valero-Jimenez C.A."/>
            <person name="Tapia P."/>
            <person name="Veloso J."/>
            <person name="Silva-Moreno E."/>
            <person name="Staats M."/>
            <person name="Valdes J.H."/>
            <person name="Van Kan J.A.L."/>
        </authorList>
    </citation>
    <scope>NUCLEOTIDE SEQUENCE [LARGE SCALE GENOMIC DNA]</scope>
    <source>
        <strain evidence="1 2">MUCL2120</strain>
    </source>
</reference>
<protein>
    <submittedName>
        <fullName evidence="1">Uncharacterized protein</fullName>
    </submittedName>
</protein>